<reference evidence="2 3" key="1">
    <citation type="submission" date="2020-08" db="EMBL/GenBank/DDBJ databases">
        <authorList>
            <person name="Newling K."/>
            <person name="Davey J."/>
            <person name="Forrester S."/>
        </authorList>
    </citation>
    <scope>NUCLEOTIDE SEQUENCE [LARGE SCALE GENOMIC DNA]</scope>
    <source>
        <strain evidence="3">Crithidia deanei Carvalho (ATCC PRA-265)</strain>
    </source>
</reference>
<dbReference type="GO" id="GO:0000149">
    <property type="term" value="F:SNARE binding"/>
    <property type="evidence" value="ECO:0007669"/>
    <property type="project" value="TreeGrafter"/>
</dbReference>
<organism evidence="2 3">
    <name type="scientific">Angomonas deanei</name>
    <dbReference type="NCBI Taxonomy" id="59799"/>
    <lineage>
        <taxon>Eukaryota</taxon>
        <taxon>Discoba</taxon>
        <taxon>Euglenozoa</taxon>
        <taxon>Kinetoplastea</taxon>
        <taxon>Metakinetoplastina</taxon>
        <taxon>Trypanosomatida</taxon>
        <taxon>Trypanosomatidae</taxon>
        <taxon>Strigomonadinae</taxon>
        <taxon>Angomonas</taxon>
    </lineage>
</organism>
<dbReference type="InterPro" id="IPR019514">
    <property type="entry name" value="Syndetin_C"/>
</dbReference>
<dbReference type="PANTHER" id="PTHR13258:SF0">
    <property type="entry name" value="SYNDETIN"/>
    <property type="match status" value="1"/>
</dbReference>
<feature type="domain" description="Syndetin C-terminal" evidence="1">
    <location>
        <begin position="357"/>
        <end position="579"/>
    </location>
</feature>
<dbReference type="Proteomes" id="UP000515908">
    <property type="component" value="Chromosome 15"/>
</dbReference>
<dbReference type="GO" id="GO:0042147">
    <property type="term" value="P:retrograde transport, endosome to Golgi"/>
    <property type="evidence" value="ECO:0007669"/>
    <property type="project" value="InterPro"/>
</dbReference>
<proteinExistence type="predicted"/>
<dbReference type="VEuPathDB" id="TriTrypDB:ADEAN_000723500"/>
<dbReference type="InterPro" id="IPR040047">
    <property type="entry name" value="VPS50"/>
</dbReference>
<keyword evidence="3" id="KW-1185">Reference proteome</keyword>
<dbReference type="GO" id="GO:0005829">
    <property type="term" value="C:cytosol"/>
    <property type="evidence" value="ECO:0007669"/>
    <property type="project" value="GOC"/>
</dbReference>
<dbReference type="AlphaFoldDB" id="A0A7G2CIX2"/>
<dbReference type="GO" id="GO:1990745">
    <property type="term" value="C:EARP complex"/>
    <property type="evidence" value="ECO:0007669"/>
    <property type="project" value="InterPro"/>
</dbReference>
<dbReference type="PANTHER" id="PTHR13258">
    <property type="entry name" value="SYNDETIN"/>
    <property type="match status" value="1"/>
</dbReference>
<evidence type="ECO:0000313" key="2">
    <source>
        <dbReference type="EMBL" id="CAD2219726.1"/>
    </source>
</evidence>
<dbReference type="Pfam" id="PF10474">
    <property type="entry name" value="Syndetin_C"/>
    <property type="match status" value="1"/>
</dbReference>
<dbReference type="OrthoDB" id="270484at2759"/>
<evidence type="ECO:0000313" key="3">
    <source>
        <dbReference type="Proteomes" id="UP000515908"/>
    </source>
</evidence>
<accession>A0A7G2CIX2</accession>
<protein>
    <recommendedName>
        <fullName evidence="1">Syndetin C-terminal domain-containing protein</fullName>
    </recommendedName>
</protein>
<gene>
    <name evidence="2" type="ORF">ADEAN_000723500</name>
</gene>
<dbReference type="GO" id="GO:0032456">
    <property type="term" value="P:endocytic recycling"/>
    <property type="evidence" value="ECO:0007669"/>
    <property type="project" value="InterPro"/>
</dbReference>
<sequence length="602" mass="67006">MGGDSQGASLHKQTYESVSAVGHKIGRDLVEKIVLALSNARIIGVDVDRVLHIFVIISMLVEATTSLGLNKQELASARTQVKAVLLQYMQIAFQSPKAKEILYFMGEENWRVADVSAMSLNVVQPLSPDFYKKSIKTVKNYLSGAASETFVENPFYAPHMLEPQDTSAMVKTGLFSAYWASVKDSMTDIGTQEGNALPGMGASEAQRRRSSIDASLTLAERAPLPPTTVTSSALSVTNAFLEYEARIAVRFPPLAADILEWCEELVSLYIFTVADNFVSVSKSVPIENQGDFSLRAQATLKNMRNLSLKVLNASNGYYTPSRKLDLYGGSSANSTVKFPPKIWMTIKDDFSNEGKQYALGNRAVACDSCITLVYIYEAMVQTIAPLLPSSVCNHYLDRCKEIYSTAVEMLNVCIHRLCLALNPMKSVIHDIGKMKSKKDEVTVSAYVSQIVPLMDSLNARRPTMPTPVLETLFLQRFVFSVQFVLVQEYSKLAKKKLSDVAIMQLQVDAQTFQQQASAAFGRQNIVKPDHVLGLIKTGFYMEDKQQIVSWLRAHHTNYNLLDLVSWFSGSDKVFKLQLEDILVKELKHTDAIPIENFVQSYF</sequence>
<evidence type="ECO:0000259" key="1">
    <source>
        <dbReference type="Pfam" id="PF10474"/>
    </source>
</evidence>
<name>A0A7G2CIX2_9TRYP</name>
<dbReference type="EMBL" id="LR877159">
    <property type="protein sequence ID" value="CAD2219726.1"/>
    <property type="molecule type" value="Genomic_DNA"/>
</dbReference>